<dbReference type="InterPro" id="IPR002035">
    <property type="entry name" value="VWF_A"/>
</dbReference>
<dbReference type="PROSITE" id="PS50234">
    <property type="entry name" value="VWFA"/>
    <property type="match status" value="1"/>
</dbReference>
<feature type="chain" id="PRO_5037087914" evidence="1">
    <location>
        <begin position="23"/>
        <end position="380"/>
    </location>
</feature>
<dbReference type="AlphaFoldDB" id="A0A915ALP8"/>
<feature type="domain" description="VWFA" evidence="3">
    <location>
        <begin position="37"/>
        <end position="188"/>
    </location>
</feature>
<dbReference type="PANTHER" id="PTHR31024:SF3">
    <property type="entry name" value="C-TYPE LECTIN-RELATED"/>
    <property type="match status" value="1"/>
</dbReference>
<dbReference type="CDD" id="cd01450">
    <property type="entry name" value="vWFA_subfamily_ECM"/>
    <property type="match status" value="1"/>
</dbReference>
<name>A0A915ALP8_PARUN</name>
<dbReference type="Gene3D" id="3.40.50.410">
    <property type="entry name" value="von Willebrand factor, type A domain"/>
    <property type="match status" value="1"/>
</dbReference>
<dbReference type="SUPFAM" id="SSF56436">
    <property type="entry name" value="C-type lectin-like"/>
    <property type="match status" value="1"/>
</dbReference>
<sequence length="380" mass="41848">MRSYFHLLGLTAVLFGVSVALGAERECSCSYRKTWLDIVFVFDSSKEVNSQDFFAVRNFVASFVKAIPVSQANGAYSRVAIINGGSDATVVANLTAFDNSKAAANAIRELQYRKADAFNLRSALKEAANIIASSERENVKKVVVVFSAKDEPCYYQLRSKTLKEDDENPCRIASHLKVNGHVIITIGMKFDGLHRFPVMRFGSECYTLNFDESLATEFVNAICRANCFCPQPFVQYTNNCEEFGECIYQQGIALSHTDAVDTCAEYGAKISSVHSAQKDAFLRNLASNAGIQKFWIGASENNSVYTWPDGSKITSGDYTNWAPGQPNTASGKCVSEVIQSLSGSWTSEDCEDFVVTRAFLCQLNACDTDNYCPSAKLRVP</sequence>
<reference evidence="5" key="1">
    <citation type="submission" date="2022-11" db="UniProtKB">
        <authorList>
            <consortium name="WormBaseParasite"/>
        </authorList>
    </citation>
    <scope>IDENTIFICATION</scope>
</reference>
<organism evidence="4 5">
    <name type="scientific">Parascaris univalens</name>
    <name type="common">Nematode worm</name>
    <dbReference type="NCBI Taxonomy" id="6257"/>
    <lineage>
        <taxon>Eukaryota</taxon>
        <taxon>Metazoa</taxon>
        <taxon>Ecdysozoa</taxon>
        <taxon>Nematoda</taxon>
        <taxon>Chromadorea</taxon>
        <taxon>Rhabditida</taxon>
        <taxon>Spirurina</taxon>
        <taxon>Ascaridomorpha</taxon>
        <taxon>Ascaridoidea</taxon>
        <taxon>Ascarididae</taxon>
        <taxon>Parascaris</taxon>
    </lineage>
</organism>
<evidence type="ECO:0000256" key="1">
    <source>
        <dbReference type="SAM" id="SignalP"/>
    </source>
</evidence>
<dbReference type="InterPro" id="IPR001304">
    <property type="entry name" value="C-type_lectin-like"/>
</dbReference>
<dbReference type="Proteomes" id="UP000887569">
    <property type="component" value="Unplaced"/>
</dbReference>
<proteinExistence type="predicted"/>
<dbReference type="Pfam" id="PF00059">
    <property type="entry name" value="Lectin_C"/>
    <property type="match status" value="1"/>
</dbReference>
<dbReference type="SMART" id="SM00034">
    <property type="entry name" value="CLECT"/>
    <property type="match status" value="1"/>
</dbReference>
<evidence type="ECO:0000259" key="3">
    <source>
        <dbReference type="PROSITE" id="PS50234"/>
    </source>
</evidence>
<dbReference type="SMART" id="SM00327">
    <property type="entry name" value="VWA"/>
    <property type="match status" value="1"/>
</dbReference>
<dbReference type="Pfam" id="PF00092">
    <property type="entry name" value="VWA"/>
    <property type="match status" value="1"/>
</dbReference>
<accession>A0A915ALP8</accession>
<dbReference type="PROSITE" id="PS50041">
    <property type="entry name" value="C_TYPE_LECTIN_2"/>
    <property type="match status" value="1"/>
</dbReference>
<dbReference type="CDD" id="cd00037">
    <property type="entry name" value="CLECT"/>
    <property type="match status" value="1"/>
</dbReference>
<dbReference type="WBParaSite" id="PgR010_g149_t02">
    <property type="protein sequence ID" value="PgR010_g149_t02"/>
    <property type="gene ID" value="PgR010_g149"/>
</dbReference>
<feature type="domain" description="C-type lectin" evidence="2">
    <location>
        <begin position="236"/>
        <end position="351"/>
    </location>
</feature>
<keyword evidence="1" id="KW-0732">Signal</keyword>
<dbReference type="Gene3D" id="3.10.100.10">
    <property type="entry name" value="Mannose-Binding Protein A, subunit A"/>
    <property type="match status" value="1"/>
</dbReference>
<feature type="signal peptide" evidence="1">
    <location>
        <begin position="1"/>
        <end position="22"/>
    </location>
</feature>
<evidence type="ECO:0000313" key="5">
    <source>
        <dbReference type="WBParaSite" id="PgR010_g149_t02"/>
    </source>
</evidence>
<dbReference type="PANTHER" id="PTHR31024">
    <property type="entry name" value="C-TYPE LECTIN"/>
    <property type="match status" value="1"/>
</dbReference>
<dbReference type="InterPro" id="IPR016186">
    <property type="entry name" value="C-type_lectin-like/link_sf"/>
</dbReference>
<dbReference type="SUPFAM" id="SSF53300">
    <property type="entry name" value="vWA-like"/>
    <property type="match status" value="1"/>
</dbReference>
<keyword evidence="4" id="KW-1185">Reference proteome</keyword>
<dbReference type="InterPro" id="IPR036465">
    <property type="entry name" value="vWFA_dom_sf"/>
</dbReference>
<protein>
    <submittedName>
        <fullName evidence="5">C-type lectin</fullName>
    </submittedName>
</protein>
<dbReference type="InterPro" id="IPR016187">
    <property type="entry name" value="CTDL_fold"/>
</dbReference>
<evidence type="ECO:0000313" key="4">
    <source>
        <dbReference type="Proteomes" id="UP000887569"/>
    </source>
</evidence>
<evidence type="ECO:0000259" key="2">
    <source>
        <dbReference type="PROSITE" id="PS50041"/>
    </source>
</evidence>